<evidence type="ECO:0000256" key="12">
    <source>
        <dbReference type="SAM" id="MobiDB-lite"/>
    </source>
</evidence>
<keyword evidence="5" id="KW-0805">Transcription regulation</keyword>
<evidence type="ECO:0000256" key="3">
    <source>
        <dbReference type="ARBA" id="ARBA00014688"/>
    </source>
</evidence>
<evidence type="ECO:0000313" key="14">
    <source>
        <dbReference type="Proteomes" id="UP000789508"/>
    </source>
</evidence>
<dbReference type="PANTHER" id="PTHR28643:SF1">
    <property type="entry name" value="SWI5-DEPENDENT RECOMBINATION DNA REPAIR PROTEIN 1 HOMOLOG"/>
    <property type="match status" value="1"/>
</dbReference>
<dbReference type="Pfam" id="PF10376">
    <property type="entry name" value="Mei5"/>
    <property type="match status" value="1"/>
</dbReference>
<proteinExistence type="inferred from homology"/>
<evidence type="ECO:0000256" key="2">
    <source>
        <dbReference type="ARBA" id="ARBA00008729"/>
    </source>
</evidence>
<dbReference type="OrthoDB" id="27934at2759"/>
<evidence type="ECO:0000256" key="10">
    <source>
        <dbReference type="ARBA" id="ARBA00033234"/>
    </source>
</evidence>
<reference evidence="13" key="1">
    <citation type="submission" date="2021-06" db="EMBL/GenBank/DDBJ databases">
        <authorList>
            <person name="Kallberg Y."/>
            <person name="Tangrot J."/>
            <person name="Rosling A."/>
        </authorList>
    </citation>
    <scope>NUCLEOTIDE SEQUENCE</scope>
    <source>
        <strain evidence="13">FL130A</strain>
    </source>
</reference>
<comment type="similarity">
    <text evidence="2">Belongs to the SFR1/MEI5 family.</text>
</comment>
<dbReference type="GO" id="GO:0003713">
    <property type="term" value="F:transcription coactivator activity"/>
    <property type="evidence" value="ECO:0007669"/>
    <property type="project" value="InterPro"/>
</dbReference>
<evidence type="ECO:0000313" key="13">
    <source>
        <dbReference type="EMBL" id="CAG8588711.1"/>
    </source>
</evidence>
<dbReference type="InterPro" id="IPR042429">
    <property type="entry name" value="SFR1"/>
</dbReference>
<evidence type="ECO:0000256" key="11">
    <source>
        <dbReference type="SAM" id="Coils"/>
    </source>
</evidence>
<keyword evidence="4" id="KW-0227">DNA damage</keyword>
<feature type="compositionally biased region" description="Acidic residues" evidence="12">
    <location>
        <begin position="124"/>
        <end position="136"/>
    </location>
</feature>
<dbReference type="GO" id="GO:0032798">
    <property type="term" value="C:Swi5-Sfr1 complex"/>
    <property type="evidence" value="ECO:0007669"/>
    <property type="project" value="InterPro"/>
</dbReference>
<accession>A0A9N9GAG3</accession>
<keyword evidence="6 11" id="KW-0175">Coiled coil</keyword>
<protein>
    <recommendedName>
        <fullName evidence="3">Swi5-dependent recombination DNA repair protein 1 homolog</fullName>
    </recommendedName>
    <alternativeName>
        <fullName evidence="10">Meiosis protein 5 homolog</fullName>
    </alternativeName>
</protein>
<feature type="region of interest" description="Disordered" evidence="12">
    <location>
        <begin position="104"/>
        <end position="146"/>
    </location>
</feature>
<dbReference type="Proteomes" id="UP000789508">
    <property type="component" value="Unassembled WGS sequence"/>
</dbReference>
<keyword evidence="8" id="KW-0234">DNA repair</keyword>
<dbReference type="InterPro" id="IPR018468">
    <property type="entry name" value="SFR1/Mei5"/>
</dbReference>
<evidence type="ECO:0000256" key="9">
    <source>
        <dbReference type="ARBA" id="ARBA00023242"/>
    </source>
</evidence>
<dbReference type="GO" id="GO:0000724">
    <property type="term" value="P:double-strand break repair via homologous recombination"/>
    <property type="evidence" value="ECO:0007669"/>
    <property type="project" value="InterPro"/>
</dbReference>
<feature type="coiled-coil region" evidence="11">
    <location>
        <begin position="17"/>
        <end position="44"/>
    </location>
</feature>
<dbReference type="EMBL" id="CAJVPS010003430">
    <property type="protein sequence ID" value="CAG8588711.1"/>
    <property type="molecule type" value="Genomic_DNA"/>
</dbReference>
<evidence type="ECO:0000256" key="8">
    <source>
        <dbReference type="ARBA" id="ARBA00023204"/>
    </source>
</evidence>
<dbReference type="PANTHER" id="PTHR28643">
    <property type="entry name" value="SWI5-DEPENDENT RECOMBINATION DNA REPAIR PROTEIN 1 HOMOLOG"/>
    <property type="match status" value="1"/>
</dbReference>
<evidence type="ECO:0000256" key="1">
    <source>
        <dbReference type="ARBA" id="ARBA00004123"/>
    </source>
</evidence>
<organism evidence="13 14">
    <name type="scientific">Ambispora leptoticha</name>
    <dbReference type="NCBI Taxonomy" id="144679"/>
    <lineage>
        <taxon>Eukaryota</taxon>
        <taxon>Fungi</taxon>
        <taxon>Fungi incertae sedis</taxon>
        <taxon>Mucoromycota</taxon>
        <taxon>Glomeromycotina</taxon>
        <taxon>Glomeromycetes</taxon>
        <taxon>Archaeosporales</taxon>
        <taxon>Ambisporaceae</taxon>
        <taxon>Ambispora</taxon>
    </lineage>
</organism>
<evidence type="ECO:0000256" key="7">
    <source>
        <dbReference type="ARBA" id="ARBA00023163"/>
    </source>
</evidence>
<comment type="subcellular location">
    <subcellularLocation>
        <location evidence="1">Nucleus</location>
    </subcellularLocation>
</comment>
<dbReference type="AlphaFoldDB" id="A0A9N9GAG3"/>
<evidence type="ECO:0000256" key="4">
    <source>
        <dbReference type="ARBA" id="ARBA00022763"/>
    </source>
</evidence>
<evidence type="ECO:0000256" key="6">
    <source>
        <dbReference type="ARBA" id="ARBA00023054"/>
    </source>
</evidence>
<keyword evidence="7" id="KW-0804">Transcription</keyword>
<gene>
    <name evidence="13" type="ORF">ALEPTO_LOCUS7599</name>
</gene>
<sequence>MKKFKSLSTIIDKHPELKSLEETKKELKQEISSVEESIRNAKTVLKYQEKNEAATLNNLILKWRRASQEAAEFLFSKFQEAQNSSFSSQGNFYSSNNWGGSSKNWGWDENHYSNGSSENRKDQEDDENEDDEEQQSDSDNNSGTLGITMKSMLTQFGIDLGLIKWDEDQESFLD</sequence>
<name>A0A9N9GAG3_9GLOM</name>
<comment type="caution">
    <text evidence="13">The sequence shown here is derived from an EMBL/GenBank/DDBJ whole genome shotgun (WGS) entry which is preliminary data.</text>
</comment>
<keyword evidence="9" id="KW-0539">Nucleus</keyword>
<keyword evidence="14" id="KW-1185">Reference proteome</keyword>
<dbReference type="Gene3D" id="6.10.140.1020">
    <property type="match status" value="1"/>
</dbReference>
<evidence type="ECO:0000256" key="5">
    <source>
        <dbReference type="ARBA" id="ARBA00023015"/>
    </source>
</evidence>